<evidence type="ECO:0000313" key="2">
    <source>
        <dbReference type="Proteomes" id="UP000066737"/>
    </source>
</evidence>
<dbReference type="PANTHER" id="PTHR10151:SF120">
    <property type="entry name" value="BIS(5'-ADENOSYL)-TRIPHOSPHATASE"/>
    <property type="match status" value="1"/>
</dbReference>
<dbReference type="EMBL" id="LN831302">
    <property type="protein sequence ID" value="CQH57448.1"/>
    <property type="molecule type" value="Genomic_DNA"/>
</dbReference>
<dbReference type="InterPro" id="IPR002591">
    <property type="entry name" value="Phosphodiest/P_Trfase"/>
</dbReference>
<evidence type="ECO:0000313" key="1">
    <source>
        <dbReference type="EMBL" id="CQH57448.1"/>
    </source>
</evidence>
<dbReference type="GO" id="GO:0016787">
    <property type="term" value="F:hydrolase activity"/>
    <property type="evidence" value="ECO:0007669"/>
    <property type="project" value="UniProtKB-ARBA"/>
</dbReference>
<dbReference type="Gene3D" id="3.40.720.10">
    <property type="entry name" value="Alkaline Phosphatase, subunit A"/>
    <property type="match status" value="1"/>
</dbReference>
<dbReference type="STRING" id="1407499.HHUB_2540"/>
<dbReference type="OrthoDB" id="33550at2157"/>
<protein>
    <submittedName>
        <fullName evidence="1">Phosphodiesterase/nucleotide pyrophosphatase domain protein</fullName>
    </submittedName>
</protein>
<reference evidence="2" key="1">
    <citation type="journal article" date="2016" name="Environ. Microbiol.">
        <title>The complete genome of a viable archaeum isolated from 123-million-year-old rock salt.</title>
        <authorList>
            <person name="Jaakkola S.T."/>
            <person name="Pfeiffer F."/>
            <person name="Ravantti J.J."/>
            <person name="Guo Q."/>
            <person name="Liu Y."/>
            <person name="Chen X."/>
            <person name="Ma H."/>
            <person name="Yang C."/>
            <person name="Oksanen H.M."/>
            <person name="Bamford D.H."/>
        </authorList>
    </citation>
    <scope>NUCLEOTIDE SEQUENCE</scope>
    <source>
        <strain evidence="2">JI20-1</strain>
    </source>
</reference>
<dbReference type="PANTHER" id="PTHR10151">
    <property type="entry name" value="ECTONUCLEOTIDE PYROPHOSPHATASE/PHOSPHODIESTERASE"/>
    <property type="match status" value="1"/>
</dbReference>
<accession>A0A0U5H2W3</accession>
<gene>
    <name evidence="1" type="ORF">HHUB_2540</name>
</gene>
<name>A0A0U5H2W3_9EURY</name>
<sequence>MLDTALAGELAATELAEGFVRPDYDGFCFSRVPATAASMLDADLGATLPDRALDGVDGRAEHVLVLFVDALGFRQFERVHGDVSLLRSFVDAGRVTPLTSTYPSETAACVTTMHTGRDPVEHGLLGWNGYDPVGDTVYETLPYAAKDDGNVSVSPGELFDGDPIYDRLGQAGVDSHVVEPDYGTGYDDGALVGATTHHYERATEFALAVRDVLRSADAPSYTYAYYPTVDAVAHERGPDSELYGAQVAAVCDALERALGTLDDDVAEETAVCLVADHGQVPIRDADRTELDATGVLEYVPADCSGTPLVLGGPRNVHLRVTDEEAARACLSDCDALVLSRQEALAERLWGRGEPGPAFERNSGDLVVVPREGGLWYADEAEQLSLAGMHGGLHPDEALVPFGVARLDDLV</sequence>
<dbReference type="RefSeq" id="WP_059056977.1">
    <property type="nucleotide sequence ID" value="NZ_CEML01000001.1"/>
</dbReference>
<dbReference type="SUPFAM" id="SSF53649">
    <property type="entry name" value="Alkaline phosphatase-like"/>
    <property type="match status" value="1"/>
</dbReference>
<dbReference type="GeneID" id="26659176"/>
<dbReference type="Pfam" id="PF01663">
    <property type="entry name" value="Phosphodiest"/>
    <property type="match status" value="1"/>
</dbReference>
<organism evidence="1 2">
    <name type="scientific">Halobacterium hubeiense</name>
    <dbReference type="NCBI Taxonomy" id="1407499"/>
    <lineage>
        <taxon>Archaea</taxon>
        <taxon>Methanobacteriati</taxon>
        <taxon>Methanobacteriota</taxon>
        <taxon>Stenosarchaea group</taxon>
        <taxon>Halobacteria</taxon>
        <taxon>Halobacteriales</taxon>
        <taxon>Halobacteriaceae</taxon>
        <taxon>Halobacterium</taxon>
    </lineage>
</organism>
<dbReference type="InterPro" id="IPR017850">
    <property type="entry name" value="Alkaline_phosphatase_core_sf"/>
</dbReference>
<proteinExistence type="predicted"/>
<dbReference type="AlphaFoldDB" id="A0A0U5H2W3"/>
<dbReference type="Proteomes" id="UP000066737">
    <property type="component" value="Chromosome I"/>
</dbReference>
<dbReference type="KEGG" id="hhb:Hhub_2540"/>
<keyword evidence="2" id="KW-1185">Reference proteome</keyword>